<name>A0AAD6SEQ2_9AGAR</name>
<evidence type="ECO:0000313" key="2">
    <source>
        <dbReference type="EMBL" id="KAJ7025653.1"/>
    </source>
</evidence>
<evidence type="ECO:0000313" key="3">
    <source>
        <dbReference type="Proteomes" id="UP001218188"/>
    </source>
</evidence>
<protein>
    <submittedName>
        <fullName evidence="2">Uncharacterized protein</fullName>
    </submittedName>
</protein>
<organism evidence="2 3">
    <name type="scientific">Mycena alexandri</name>
    <dbReference type="NCBI Taxonomy" id="1745969"/>
    <lineage>
        <taxon>Eukaryota</taxon>
        <taxon>Fungi</taxon>
        <taxon>Dikarya</taxon>
        <taxon>Basidiomycota</taxon>
        <taxon>Agaricomycotina</taxon>
        <taxon>Agaricomycetes</taxon>
        <taxon>Agaricomycetidae</taxon>
        <taxon>Agaricales</taxon>
        <taxon>Marasmiineae</taxon>
        <taxon>Mycenaceae</taxon>
        <taxon>Mycena</taxon>
    </lineage>
</organism>
<keyword evidence="1" id="KW-0472">Membrane</keyword>
<keyword evidence="1" id="KW-1133">Transmembrane helix</keyword>
<reference evidence="2" key="1">
    <citation type="submission" date="2023-03" db="EMBL/GenBank/DDBJ databases">
        <title>Massive genome expansion in bonnet fungi (Mycena s.s.) driven by repeated elements and novel gene families across ecological guilds.</title>
        <authorList>
            <consortium name="Lawrence Berkeley National Laboratory"/>
            <person name="Harder C.B."/>
            <person name="Miyauchi S."/>
            <person name="Viragh M."/>
            <person name="Kuo A."/>
            <person name="Thoen E."/>
            <person name="Andreopoulos B."/>
            <person name="Lu D."/>
            <person name="Skrede I."/>
            <person name="Drula E."/>
            <person name="Henrissat B."/>
            <person name="Morin E."/>
            <person name="Kohler A."/>
            <person name="Barry K."/>
            <person name="LaButti K."/>
            <person name="Morin E."/>
            <person name="Salamov A."/>
            <person name="Lipzen A."/>
            <person name="Mereny Z."/>
            <person name="Hegedus B."/>
            <person name="Baldrian P."/>
            <person name="Stursova M."/>
            <person name="Weitz H."/>
            <person name="Taylor A."/>
            <person name="Grigoriev I.V."/>
            <person name="Nagy L.G."/>
            <person name="Martin F."/>
            <person name="Kauserud H."/>
        </authorList>
    </citation>
    <scope>NUCLEOTIDE SEQUENCE</scope>
    <source>
        <strain evidence="2">CBHHK200</strain>
    </source>
</reference>
<dbReference type="AlphaFoldDB" id="A0AAD6SEQ2"/>
<evidence type="ECO:0000256" key="1">
    <source>
        <dbReference type="SAM" id="Phobius"/>
    </source>
</evidence>
<keyword evidence="3" id="KW-1185">Reference proteome</keyword>
<sequence length="254" mass="28000">MSHHTTARCCAALHGAARHCTALHGTARHRCTVACTAVPYRALPWHEPCIAVAWSLHHHALNIGISLEHNHGRKLRRDEDPGLSTRLLKTSRGLRKQPMDMIGDILEGGSLFQVLTVGFQPEFPWWNETHSPGTYLKTVKFPRGTRIQMNIQIIDYEYLPLKPGHANTATAGTPRHGTPRLFPGAPIAWPFVEQSRLLLLFLFYTGIGTICGPLISGLFVDTSLGYIAVGYFAGEDGTGCEIVGADVLIQDARY</sequence>
<comment type="caution">
    <text evidence="2">The sequence shown here is derived from an EMBL/GenBank/DDBJ whole genome shotgun (WGS) entry which is preliminary data.</text>
</comment>
<accession>A0AAD6SEQ2</accession>
<keyword evidence="1" id="KW-0812">Transmembrane</keyword>
<gene>
    <name evidence="2" type="ORF">C8F04DRAFT_1191232</name>
</gene>
<feature type="transmembrane region" description="Helical" evidence="1">
    <location>
        <begin position="197"/>
        <end position="220"/>
    </location>
</feature>
<dbReference type="EMBL" id="JARJCM010000150">
    <property type="protein sequence ID" value="KAJ7025653.1"/>
    <property type="molecule type" value="Genomic_DNA"/>
</dbReference>
<proteinExistence type="predicted"/>
<dbReference type="Proteomes" id="UP001218188">
    <property type="component" value="Unassembled WGS sequence"/>
</dbReference>